<name>A0A836BXX4_9CHLO</name>
<proteinExistence type="predicted"/>
<evidence type="ECO:0000313" key="2">
    <source>
        <dbReference type="EMBL" id="KAG2491683.1"/>
    </source>
</evidence>
<feature type="region of interest" description="Disordered" evidence="1">
    <location>
        <begin position="278"/>
        <end position="543"/>
    </location>
</feature>
<feature type="compositionally biased region" description="Basic and acidic residues" evidence="1">
    <location>
        <begin position="348"/>
        <end position="364"/>
    </location>
</feature>
<evidence type="ECO:0000256" key="1">
    <source>
        <dbReference type="SAM" id="MobiDB-lite"/>
    </source>
</evidence>
<feature type="compositionally biased region" description="Gly residues" evidence="1">
    <location>
        <begin position="435"/>
        <end position="448"/>
    </location>
</feature>
<feature type="compositionally biased region" description="Low complexity" evidence="1">
    <location>
        <begin position="113"/>
        <end position="133"/>
    </location>
</feature>
<feature type="region of interest" description="Disordered" evidence="1">
    <location>
        <begin position="72"/>
        <end position="169"/>
    </location>
</feature>
<gene>
    <name evidence="2" type="ORF">HYH03_010051</name>
</gene>
<dbReference type="EMBL" id="JAEHOE010000051">
    <property type="protein sequence ID" value="KAG2491683.1"/>
    <property type="molecule type" value="Genomic_DNA"/>
</dbReference>
<comment type="caution">
    <text evidence="2">The sequence shown here is derived from an EMBL/GenBank/DDBJ whole genome shotgun (WGS) entry which is preliminary data.</text>
</comment>
<organism evidence="2 3">
    <name type="scientific">Edaphochlamys debaryana</name>
    <dbReference type="NCBI Taxonomy" id="47281"/>
    <lineage>
        <taxon>Eukaryota</taxon>
        <taxon>Viridiplantae</taxon>
        <taxon>Chlorophyta</taxon>
        <taxon>core chlorophytes</taxon>
        <taxon>Chlorophyceae</taxon>
        <taxon>CS clade</taxon>
        <taxon>Chlamydomonadales</taxon>
        <taxon>Chlamydomonadales incertae sedis</taxon>
        <taxon>Edaphochlamys</taxon>
    </lineage>
</organism>
<feature type="compositionally biased region" description="Basic and acidic residues" evidence="1">
    <location>
        <begin position="72"/>
        <end position="81"/>
    </location>
</feature>
<dbReference type="Proteomes" id="UP000612055">
    <property type="component" value="Unassembled WGS sequence"/>
</dbReference>
<feature type="compositionally biased region" description="Low complexity" evidence="1">
    <location>
        <begin position="372"/>
        <end position="386"/>
    </location>
</feature>
<feature type="compositionally biased region" description="Low complexity" evidence="1">
    <location>
        <begin position="308"/>
        <end position="325"/>
    </location>
</feature>
<accession>A0A836BXX4</accession>
<protein>
    <submittedName>
        <fullName evidence="2">Uncharacterized protein</fullName>
    </submittedName>
</protein>
<feature type="compositionally biased region" description="Basic and acidic residues" evidence="1">
    <location>
        <begin position="516"/>
        <end position="527"/>
    </location>
</feature>
<feature type="compositionally biased region" description="Polar residues" evidence="1">
    <location>
        <begin position="190"/>
        <end position="205"/>
    </location>
</feature>
<dbReference type="AlphaFoldDB" id="A0A836BXX4"/>
<feature type="region of interest" description="Disordered" evidence="1">
    <location>
        <begin position="184"/>
        <end position="221"/>
    </location>
</feature>
<reference evidence="2" key="1">
    <citation type="journal article" date="2020" name="bioRxiv">
        <title>Comparative genomics of Chlamydomonas.</title>
        <authorList>
            <person name="Craig R.J."/>
            <person name="Hasan A.R."/>
            <person name="Ness R.W."/>
            <person name="Keightley P.D."/>
        </authorList>
    </citation>
    <scope>NUCLEOTIDE SEQUENCE</scope>
    <source>
        <strain evidence="2">CCAP 11/70</strain>
    </source>
</reference>
<sequence length="559" mass="57585">MKRIGSIDRAEEESRTEILGRILPELGRVTAEEVLANARRHLERDIKDVLHDHREEQLELKPSKSLVRIQFEKTRGDDSRDALAGLSDVDSSEDNSDASDAGGCSARTGHNDAASASAALPPRAAPTRTAIPPSLRFAGGGLRQQASRRRSQDEGFCPGHARQRRASTSFVNPTHLANLILHDPSAPHNAATSVAPSRTPSSSCETPEPTRRSFSRCDGPSRAASRLALPAIVPSSAPTPALPHAPCVGRSRRSSIDMGAWAASGHGGLNASFSRSRLWEGAPPEGAPGGRPEGWPSGTPVGRAPSHGTLLTSSAAPLLPSSLQAGPGGGEEAWRSRYGRGGAGAAAQEDRPPTRGGSEARDLMAQRSKSFSAAAHAGQAAAGHDSQQGERHHGRVQLQALGGGASHGALPVPPAPGGAPHASHPHLDHAPSGRGAAGAAGAAGGGPGLAPHAGARSRRRSVDESWLASGGGSVLPPDPRQFVAGEEEVASRAEGGRSALRVRQTSVRAAGTGQKARREEQAGREGGDGGGAGGKEQEGGSVVSKLFKALHSLRHLSDH</sequence>
<evidence type="ECO:0000313" key="3">
    <source>
        <dbReference type="Proteomes" id="UP000612055"/>
    </source>
</evidence>
<keyword evidence="3" id="KW-1185">Reference proteome</keyword>